<name>A0A8S3SZK4_MYTED</name>
<evidence type="ECO:0000313" key="8">
    <source>
        <dbReference type="Proteomes" id="UP000683360"/>
    </source>
</evidence>
<evidence type="ECO:0000256" key="4">
    <source>
        <dbReference type="ARBA" id="ARBA00023180"/>
    </source>
</evidence>
<dbReference type="EC" id="2.7.11.1" evidence="7"/>
<dbReference type="InterPro" id="IPR003598">
    <property type="entry name" value="Ig_sub2"/>
</dbReference>
<dbReference type="AlphaFoldDB" id="A0A8S3SZK4"/>
<dbReference type="GO" id="GO:0005911">
    <property type="term" value="C:cell-cell junction"/>
    <property type="evidence" value="ECO:0007669"/>
    <property type="project" value="TreeGrafter"/>
</dbReference>
<keyword evidence="7" id="KW-0808">Transferase</keyword>
<protein>
    <submittedName>
        <fullName evidence="7">TTN</fullName>
        <ecNumber evidence="7">2.7.11.1</ecNumber>
    </submittedName>
</protein>
<dbReference type="GO" id="GO:0005886">
    <property type="term" value="C:plasma membrane"/>
    <property type="evidence" value="ECO:0007669"/>
    <property type="project" value="TreeGrafter"/>
</dbReference>
<evidence type="ECO:0000256" key="5">
    <source>
        <dbReference type="ARBA" id="ARBA00023319"/>
    </source>
</evidence>
<dbReference type="EMBL" id="CAJPWZ010001904">
    <property type="protein sequence ID" value="CAG2226480.1"/>
    <property type="molecule type" value="Genomic_DNA"/>
</dbReference>
<evidence type="ECO:0000256" key="1">
    <source>
        <dbReference type="ARBA" id="ARBA00004479"/>
    </source>
</evidence>
<dbReference type="GO" id="GO:0098609">
    <property type="term" value="P:cell-cell adhesion"/>
    <property type="evidence" value="ECO:0007669"/>
    <property type="project" value="TreeGrafter"/>
</dbReference>
<keyword evidence="2" id="KW-0472">Membrane</keyword>
<dbReference type="Proteomes" id="UP000683360">
    <property type="component" value="Unassembled WGS sequence"/>
</dbReference>
<dbReference type="Pfam" id="PF13927">
    <property type="entry name" value="Ig_3"/>
    <property type="match status" value="1"/>
</dbReference>
<evidence type="ECO:0000256" key="2">
    <source>
        <dbReference type="ARBA" id="ARBA00023136"/>
    </source>
</evidence>
<organism evidence="7 8">
    <name type="scientific">Mytilus edulis</name>
    <name type="common">Blue mussel</name>
    <dbReference type="NCBI Taxonomy" id="6550"/>
    <lineage>
        <taxon>Eukaryota</taxon>
        <taxon>Metazoa</taxon>
        <taxon>Spiralia</taxon>
        <taxon>Lophotrochozoa</taxon>
        <taxon>Mollusca</taxon>
        <taxon>Bivalvia</taxon>
        <taxon>Autobranchia</taxon>
        <taxon>Pteriomorphia</taxon>
        <taxon>Mytilida</taxon>
        <taxon>Mytiloidea</taxon>
        <taxon>Mytilidae</taxon>
        <taxon>Mytilinae</taxon>
        <taxon>Mytilus</taxon>
    </lineage>
</organism>
<evidence type="ECO:0000256" key="3">
    <source>
        <dbReference type="ARBA" id="ARBA00023157"/>
    </source>
</evidence>
<evidence type="ECO:0000313" key="7">
    <source>
        <dbReference type="EMBL" id="CAG2226480.1"/>
    </source>
</evidence>
<dbReference type="GO" id="GO:0050839">
    <property type="term" value="F:cell adhesion molecule binding"/>
    <property type="evidence" value="ECO:0007669"/>
    <property type="project" value="TreeGrafter"/>
</dbReference>
<feature type="domain" description="Ig-like" evidence="6">
    <location>
        <begin position="195"/>
        <end position="284"/>
    </location>
</feature>
<gene>
    <name evidence="7" type="ORF">MEDL_39555</name>
</gene>
<evidence type="ECO:0000259" key="6">
    <source>
        <dbReference type="PROSITE" id="PS50835"/>
    </source>
</evidence>
<keyword evidence="4" id="KW-0325">Glycoprotein</keyword>
<comment type="caution">
    <text evidence="7">The sequence shown here is derived from an EMBL/GenBank/DDBJ whole genome shotgun (WGS) entry which is preliminary data.</text>
</comment>
<proteinExistence type="predicted"/>
<dbReference type="InterPro" id="IPR003599">
    <property type="entry name" value="Ig_sub"/>
</dbReference>
<accession>A0A8S3SZK4</accession>
<keyword evidence="3" id="KW-1015">Disulfide bond</keyword>
<dbReference type="InterPro" id="IPR051275">
    <property type="entry name" value="Cell_adhesion_signaling"/>
</dbReference>
<dbReference type="SMART" id="SM00409">
    <property type="entry name" value="IG"/>
    <property type="match status" value="4"/>
</dbReference>
<dbReference type="PANTHER" id="PTHR11640">
    <property type="entry name" value="NEPHRIN"/>
    <property type="match status" value="1"/>
</dbReference>
<dbReference type="PANTHER" id="PTHR11640:SF164">
    <property type="entry name" value="MAM DOMAIN-CONTAINING GLYCOSYLPHOSPHATIDYLINOSITOL ANCHOR PROTEIN 1"/>
    <property type="match status" value="1"/>
</dbReference>
<dbReference type="CDD" id="cd00096">
    <property type="entry name" value="Ig"/>
    <property type="match status" value="1"/>
</dbReference>
<keyword evidence="5" id="KW-0393">Immunoglobulin domain</keyword>
<dbReference type="Gene3D" id="2.60.40.10">
    <property type="entry name" value="Immunoglobulins"/>
    <property type="match status" value="4"/>
</dbReference>
<sequence length="752" mass="85821">MTDILYVIKGSAITLECPFHSVAIPVQWRGPTNLTVISDGSNIKGTLQNYNRLAITGQHRIGEYNLHVIDFNADDQGLYRCNSMVDGFAVQRDFILHLYKKPADMYIENATSDGFLIVIEGNEATIACFVESGQPKEEMILYQNLTKLITGGPAFIMYTCTPTRYDHLNSFTCIANNNYSSDIETTIKLFVHASPRVRIQGRRSVKVSEGTNFNLACIIDSTTERSNVTWIFNENKEIKTFDRFNNSVSTLQISRIHRKNTGYYKCQVENEFGFGEDNIIVNVTYKPTILLNGTNLEAKTEMSKPVNISFRVESFEIPLVFWHQKAGGKLNTWIIHRCKDDKTFCLLSDITPLTHKNFGKYSVRIRNTEGSTDLNIRLLYKEFHVQIKEERIVLKTSETVVLSCSINPKEYDEWIVSWKHVRNGVFIRSFPSVVQNKTSTLELPHCDYKDTGEYICRLKMADVAFHDTVFVSVLAFYVYPPISKVIWMHETENKTKLMNLKALNAVQMLFNTSVTIESYGKNVSVQGIVVKLVVAYSNPDNGYLVCQVQNSFAPAEETFELMHLTQIFTKETNSSRQEIEGNDFKIDPTSNTIEMTNPSESINNDDLENISDCSYEDVGSINSASAQMIDPTVIRDEQYYEPYNADTQTDVKVYETLNSKKDKTHDNCDEASSSPCSEDSDLYIIPIRDYLELEGDDMQGHTVKDIGRARYFDDFDGGIFKSKGDSSREIKRRTFKHYVNLNMKNIILCKSY</sequence>
<dbReference type="GO" id="GO:0004674">
    <property type="term" value="F:protein serine/threonine kinase activity"/>
    <property type="evidence" value="ECO:0007669"/>
    <property type="project" value="UniProtKB-EC"/>
</dbReference>
<comment type="subcellular location">
    <subcellularLocation>
        <location evidence="1">Membrane</location>
        <topology evidence="1">Single-pass type I membrane protein</topology>
    </subcellularLocation>
</comment>
<dbReference type="SMART" id="SM00408">
    <property type="entry name" value="IGc2"/>
    <property type="match status" value="2"/>
</dbReference>
<dbReference type="OrthoDB" id="10039395at2759"/>
<keyword evidence="8" id="KW-1185">Reference proteome</keyword>
<dbReference type="InterPro" id="IPR036179">
    <property type="entry name" value="Ig-like_dom_sf"/>
</dbReference>
<feature type="domain" description="Ig-like" evidence="6">
    <location>
        <begin position="381"/>
        <end position="472"/>
    </location>
</feature>
<dbReference type="SUPFAM" id="SSF48726">
    <property type="entry name" value="Immunoglobulin"/>
    <property type="match status" value="4"/>
</dbReference>
<reference evidence="7" key="1">
    <citation type="submission" date="2021-03" db="EMBL/GenBank/DDBJ databases">
        <authorList>
            <person name="Bekaert M."/>
        </authorList>
    </citation>
    <scope>NUCLEOTIDE SEQUENCE</scope>
</reference>
<dbReference type="InterPro" id="IPR013783">
    <property type="entry name" value="Ig-like_fold"/>
</dbReference>
<dbReference type="InterPro" id="IPR007110">
    <property type="entry name" value="Ig-like_dom"/>
</dbReference>
<dbReference type="PROSITE" id="PS50835">
    <property type="entry name" value="IG_LIKE"/>
    <property type="match status" value="2"/>
</dbReference>